<dbReference type="InterPro" id="IPR051560">
    <property type="entry name" value="MAM_domain-containing"/>
</dbReference>
<dbReference type="PROSITE" id="PS01209">
    <property type="entry name" value="LDLRA_1"/>
    <property type="match status" value="2"/>
</dbReference>
<dbReference type="PROSITE" id="PS50068">
    <property type="entry name" value="LDLRA_2"/>
    <property type="match status" value="3"/>
</dbReference>
<organism evidence="4">
    <name type="scientific">Arion vulgaris</name>
    <dbReference type="NCBI Taxonomy" id="1028688"/>
    <lineage>
        <taxon>Eukaryota</taxon>
        <taxon>Metazoa</taxon>
        <taxon>Spiralia</taxon>
        <taxon>Lophotrochozoa</taxon>
        <taxon>Mollusca</taxon>
        <taxon>Gastropoda</taxon>
        <taxon>Heterobranchia</taxon>
        <taxon>Euthyneura</taxon>
        <taxon>Panpulmonata</taxon>
        <taxon>Eupulmonata</taxon>
        <taxon>Stylommatophora</taxon>
        <taxon>Helicina</taxon>
        <taxon>Arionoidea</taxon>
        <taxon>Arionidae</taxon>
        <taxon>Arion</taxon>
    </lineage>
</organism>
<comment type="caution">
    <text evidence="2">Lacks conserved residue(s) required for the propagation of feature annotation.</text>
</comment>
<dbReference type="CDD" id="cd06263">
    <property type="entry name" value="MAM"/>
    <property type="match status" value="1"/>
</dbReference>
<evidence type="ECO:0000256" key="2">
    <source>
        <dbReference type="PROSITE-ProRule" id="PRU00124"/>
    </source>
</evidence>
<reference evidence="4" key="1">
    <citation type="submission" date="2014-12" db="EMBL/GenBank/DDBJ databases">
        <title>Insight into the proteome of Arion vulgaris.</title>
        <authorList>
            <person name="Aradska J."/>
            <person name="Bulat T."/>
            <person name="Smidak R."/>
            <person name="Sarate P."/>
            <person name="Gangsoo J."/>
            <person name="Sialana F."/>
            <person name="Bilban M."/>
            <person name="Lubec G."/>
        </authorList>
    </citation>
    <scope>NUCLEOTIDE SEQUENCE</scope>
    <source>
        <tissue evidence="4">Skin</tissue>
    </source>
</reference>
<dbReference type="Gene3D" id="2.60.120.200">
    <property type="match status" value="2"/>
</dbReference>
<feature type="disulfide bond" evidence="2">
    <location>
        <begin position="119"/>
        <end position="134"/>
    </location>
</feature>
<dbReference type="PROSITE" id="PS50060">
    <property type="entry name" value="MAM_2"/>
    <property type="match status" value="2"/>
</dbReference>
<feature type="disulfide bond" evidence="2">
    <location>
        <begin position="367"/>
        <end position="379"/>
    </location>
</feature>
<feature type="domain" description="MAM" evidence="3">
    <location>
        <begin position="6"/>
        <end position="96"/>
    </location>
</feature>
<feature type="non-terminal residue" evidence="4">
    <location>
        <position position="1"/>
    </location>
</feature>
<dbReference type="InterPro" id="IPR000998">
    <property type="entry name" value="MAM_dom"/>
</dbReference>
<dbReference type="InterPro" id="IPR013320">
    <property type="entry name" value="ConA-like_dom_sf"/>
</dbReference>
<feature type="disulfide bond" evidence="2">
    <location>
        <begin position="136"/>
        <end position="148"/>
    </location>
</feature>
<feature type="domain" description="MAM" evidence="3">
    <location>
        <begin position="177"/>
        <end position="343"/>
    </location>
</feature>
<dbReference type="PRINTS" id="PR00261">
    <property type="entry name" value="LDLRECEPTOR"/>
</dbReference>
<dbReference type="PANTHER" id="PTHR23282">
    <property type="entry name" value="APICAL ENDOSOMAL GLYCOPROTEIN PRECURSOR"/>
    <property type="match status" value="1"/>
</dbReference>
<evidence type="ECO:0000313" key="4">
    <source>
        <dbReference type="EMBL" id="CEK52958.1"/>
    </source>
</evidence>
<accession>A0A0B6YA59</accession>
<dbReference type="GO" id="GO:0016020">
    <property type="term" value="C:membrane"/>
    <property type="evidence" value="ECO:0007669"/>
    <property type="project" value="InterPro"/>
</dbReference>
<dbReference type="InterPro" id="IPR002172">
    <property type="entry name" value="LDrepeatLR_classA_rpt"/>
</dbReference>
<protein>
    <recommendedName>
        <fullName evidence="3">MAM domain-containing protein</fullName>
    </recommendedName>
</protein>
<feature type="disulfide bond" evidence="2">
    <location>
        <begin position="143"/>
        <end position="161"/>
    </location>
</feature>
<dbReference type="Gene3D" id="4.10.400.10">
    <property type="entry name" value="Low-density Lipoprotein Receptor"/>
    <property type="match status" value="3"/>
</dbReference>
<dbReference type="AlphaFoldDB" id="A0A0B6YA59"/>
<feature type="disulfide bond" evidence="2">
    <location>
        <begin position="374"/>
        <end position="392"/>
    </location>
</feature>
<dbReference type="PANTHER" id="PTHR23282:SF101">
    <property type="entry name" value="MAM DOMAIN-CONTAINING PROTEIN"/>
    <property type="match status" value="1"/>
</dbReference>
<dbReference type="Pfam" id="PF00629">
    <property type="entry name" value="MAM"/>
    <property type="match status" value="1"/>
</dbReference>
<dbReference type="SMART" id="SM00192">
    <property type="entry name" value="LDLa"/>
    <property type="match status" value="3"/>
</dbReference>
<evidence type="ECO:0000256" key="1">
    <source>
        <dbReference type="ARBA" id="ARBA00023157"/>
    </source>
</evidence>
<keyword evidence="1 2" id="KW-1015">Disulfide bond</keyword>
<dbReference type="InterPro" id="IPR023415">
    <property type="entry name" value="LDLR_class-A_CS"/>
</dbReference>
<evidence type="ECO:0000259" key="3">
    <source>
        <dbReference type="PROSITE" id="PS50060"/>
    </source>
</evidence>
<dbReference type="SUPFAM" id="SSF49899">
    <property type="entry name" value="Concanavalin A-like lectins/glucanases"/>
    <property type="match status" value="1"/>
</dbReference>
<proteinExistence type="predicted"/>
<dbReference type="SMART" id="SM00137">
    <property type="entry name" value="MAM"/>
    <property type="match status" value="1"/>
</dbReference>
<dbReference type="Pfam" id="PF00057">
    <property type="entry name" value="Ldl_recept_a"/>
    <property type="match status" value="2"/>
</dbReference>
<dbReference type="SUPFAM" id="SSF57424">
    <property type="entry name" value="LDL receptor-like module"/>
    <property type="match status" value="3"/>
</dbReference>
<gene>
    <name evidence="4" type="primary">ORF18595</name>
</gene>
<dbReference type="InterPro" id="IPR036055">
    <property type="entry name" value="LDL_receptor-like_sf"/>
</dbReference>
<feature type="disulfide bond" evidence="2">
    <location>
        <begin position="386"/>
        <end position="401"/>
    </location>
</feature>
<dbReference type="CDD" id="cd00112">
    <property type="entry name" value="LDLa"/>
    <property type="match status" value="2"/>
</dbReference>
<name>A0A0B6YA59_9EUPU</name>
<dbReference type="EMBL" id="HACG01006093">
    <property type="protein sequence ID" value="CEK52958.1"/>
    <property type="molecule type" value="Transcribed_RNA"/>
</dbReference>
<sequence length="402" mass="43845">LDEIEHCLKFVYASTSPVTLQVTLEWNGGLRNLIEFTDRKTQGWISTQATLPTALQTTETYVKLTYAVIGGELGAGHEEQAILLDDITITTGQCPTFTCPAGSLLCEGEAYCVSESKICDRIIDCNQSTDEITCECTATEYKCPTGPCIPKIQTCDLIKNCPDGSDEGAVCDGKLSVSCDFEDVFLCGYKINTSVPNFHWQRAEGKSGDIYTGPSSDHTFINDGKVTGHYIVVDGQHNGEYTLIESAPFISAGNGLAFYYHARHILAATWMTGQLTLIVTFMRNKTQIQLWTGLPDQQDMWKYMCVELPVGNISISFVAHRGSGYRADIAMDDILLLDTSCDLHLTDTRISGGISSTSTPSQTDTGCPGTERPCRSGMCLKADVFCDQVPDCPDGSDENDCP</sequence>